<proteinExistence type="predicted"/>
<dbReference type="EMBL" id="BAABRO010000006">
    <property type="protein sequence ID" value="GAA5507733.1"/>
    <property type="molecule type" value="Genomic_DNA"/>
</dbReference>
<keyword evidence="2" id="KW-1185">Reference proteome</keyword>
<accession>A0ABP9VRD2</accession>
<gene>
    <name evidence="1" type="ORF">Rcae01_03190</name>
</gene>
<dbReference type="Proteomes" id="UP001416858">
    <property type="component" value="Unassembled WGS sequence"/>
</dbReference>
<dbReference type="Pfam" id="PF14136">
    <property type="entry name" value="DUF4303"/>
    <property type="match status" value="1"/>
</dbReference>
<dbReference type="RefSeq" id="WP_345684578.1">
    <property type="nucleotide sequence ID" value="NZ_BAABRO010000006.1"/>
</dbReference>
<evidence type="ECO:0008006" key="3">
    <source>
        <dbReference type="Google" id="ProtNLM"/>
    </source>
</evidence>
<evidence type="ECO:0000313" key="2">
    <source>
        <dbReference type="Proteomes" id="UP001416858"/>
    </source>
</evidence>
<comment type="caution">
    <text evidence="1">The sequence shown here is derived from an EMBL/GenBank/DDBJ whole genome shotgun (WGS) entry which is preliminary data.</text>
</comment>
<reference evidence="1 2" key="1">
    <citation type="submission" date="2024-02" db="EMBL/GenBank/DDBJ databases">
        <title>Rhodopirellula caenicola NBRC 110016.</title>
        <authorList>
            <person name="Ichikawa N."/>
            <person name="Katano-Makiyama Y."/>
            <person name="Hidaka K."/>
        </authorList>
    </citation>
    <scope>NUCLEOTIDE SEQUENCE [LARGE SCALE GENOMIC DNA]</scope>
    <source>
        <strain evidence="1 2">NBRC 110016</strain>
    </source>
</reference>
<sequence length="161" mass="18184">MPDLLSQFKTALKAATASHYKRLVANVADLYGYSLFSDDGLSSIGPVANRESALKKPKSDPMYNYYRYLAVEWSDWNDFGMFDDVNAILKKIHEESPTELERVLPTCLDVLAELDDEGVFGQRTDDRFIVICLSDSDNVIMMESAKRLNTETAFAEYAGEF</sequence>
<evidence type="ECO:0000313" key="1">
    <source>
        <dbReference type="EMBL" id="GAA5507733.1"/>
    </source>
</evidence>
<dbReference type="InterPro" id="IPR025409">
    <property type="entry name" value="DUF4303"/>
</dbReference>
<organism evidence="1 2">
    <name type="scientific">Novipirellula caenicola</name>
    <dbReference type="NCBI Taxonomy" id="1536901"/>
    <lineage>
        <taxon>Bacteria</taxon>
        <taxon>Pseudomonadati</taxon>
        <taxon>Planctomycetota</taxon>
        <taxon>Planctomycetia</taxon>
        <taxon>Pirellulales</taxon>
        <taxon>Pirellulaceae</taxon>
        <taxon>Novipirellula</taxon>
    </lineage>
</organism>
<protein>
    <recommendedName>
        <fullName evidence="3">DUF4303 domain-containing protein</fullName>
    </recommendedName>
</protein>
<name>A0ABP9VRD2_9BACT</name>